<dbReference type="EMBL" id="FXTH01000006">
    <property type="protein sequence ID" value="SMO60241.1"/>
    <property type="molecule type" value="Genomic_DNA"/>
</dbReference>
<evidence type="ECO:0000313" key="2">
    <source>
        <dbReference type="EMBL" id="SMO60241.1"/>
    </source>
</evidence>
<keyword evidence="1" id="KW-1133">Transmembrane helix</keyword>
<proteinExistence type="predicted"/>
<evidence type="ECO:0000256" key="1">
    <source>
        <dbReference type="SAM" id="Phobius"/>
    </source>
</evidence>
<sequence>MAGLGLLLLSLTGSILLFQHNIDHAFYEPELESTHETESGVAYDKALATIREAYPHWNIRIHLKPAQASRPLLFDLRRPGKKIHVYTHPATGKILSELSERSSVTMIALKLHYSLMAGLSGRIIVAILGMLFLLSLLTGLYLYRNKLLKMLSFQWTTNKRRRRKKYAFWHNLVGTWSLIFNLLIAITGLYLCYLVVANGFRITGQQEQPNPPAIHASLATVLANVTDSHPGFTPSYIKLPVAPASVITVYGSMQDDFFLFDHYANRLTVHPKRGSLEKRYFMRNQPTTTQLAALMKPLHAGEFGGLAIRILYLLAGLSIPVLSITGYLVNWKR</sequence>
<reference evidence="2 3" key="1">
    <citation type="submission" date="2017-05" db="EMBL/GenBank/DDBJ databases">
        <authorList>
            <person name="Varghese N."/>
            <person name="Submissions S."/>
        </authorList>
    </citation>
    <scope>NUCLEOTIDE SEQUENCE [LARGE SCALE GENOMIC DNA]</scope>
    <source>
        <strain evidence="2 3">DSM 21194</strain>
    </source>
</reference>
<dbReference type="Pfam" id="PF03929">
    <property type="entry name" value="PepSY_TM"/>
    <property type="match status" value="1"/>
</dbReference>
<accession>A0A521CNA3</accession>
<name>A0A521CNA3_9BACT</name>
<dbReference type="InterPro" id="IPR005625">
    <property type="entry name" value="PepSY-ass_TM"/>
</dbReference>
<evidence type="ECO:0000313" key="3">
    <source>
        <dbReference type="Proteomes" id="UP000317593"/>
    </source>
</evidence>
<dbReference type="AlphaFoldDB" id="A0A521CNA3"/>
<dbReference type="Proteomes" id="UP000317593">
    <property type="component" value="Unassembled WGS sequence"/>
</dbReference>
<dbReference type="PANTHER" id="PTHR34219">
    <property type="entry name" value="IRON-REGULATED INNER MEMBRANE PROTEIN-RELATED"/>
    <property type="match status" value="1"/>
</dbReference>
<protein>
    <submittedName>
        <fullName evidence="2">Uncharacterized iron-regulated membrane protein</fullName>
    </submittedName>
</protein>
<keyword evidence="1" id="KW-0812">Transmembrane</keyword>
<gene>
    <name evidence="2" type="ORF">SAMN06265218_106181</name>
</gene>
<feature type="transmembrane region" description="Helical" evidence="1">
    <location>
        <begin position="168"/>
        <end position="196"/>
    </location>
</feature>
<feature type="transmembrane region" description="Helical" evidence="1">
    <location>
        <begin position="306"/>
        <end position="329"/>
    </location>
</feature>
<keyword evidence="1" id="KW-0472">Membrane</keyword>
<keyword evidence="3" id="KW-1185">Reference proteome</keyword>
<feature type="transmembrane region" description="Helical" evidence="1">
    <location>
        <begin position="123"/>
        <end position="143"/>
    </location>
</feature>
<organism evidence="2 3">
    <name type="scientific">Fodinibius sediminis</name>
    <dbReference type="NCBI Taxonomy" id="1214077"/>
    <lineage>
        <taxon>Bacteria</taxon>
        <taxon>Pseudomonadati</taxon>
        <taxon>Balneolota</taxon>
        <taxon>Balneolia</taxon>
        <taxon>Balneolales</taxon>
        <taxon>Balneolaceae</taxon>
        <taxon>Fodinibius</taxon>
    </lineage>
</organism>